<dbReference type="GO" id="GO:0046061">
    <property type="term" value="P:dATP catabolic process"/>
    <property type="evidence" value="ECO:0007669"/>
    <property type="project" value="TreeGrafter"/>
</dbReference>
<dbReference type="Pfam" id="PF03819">
    <property type="entry name" value="MazG"/>
    <property type="match status" value="2"/>
</dbReference>
<gene>
    <name evidence="3" type="primary">mazG</name>
    <name evidence="3" type="ORF">IAG03_01020</name>
</gene>
<proteinExistence type="predicted"/>
<organism evidence="3 4">
    <name type="scientific">Yeguia hominis</name>
    <dbReference type="NCBI Taxonomy" id="2763662"/>
    <lineage>
        <taxon>Bacteria</taxon>
        <taxon>Bacillati</taxon>
        <taxon>Bacillota</taxon>
        <taxon>Clostridia</taxon>
        <taxon>Eubacteriales</taxon>
        <taxon>Yeguiaceae</taxon>
        <taxon>Yeguia</taxon>
    </lineage>
</organism>
<reference evidence="3" key="1">
    <citation type="submission" date="2020-08" db="EMBL/GenBank/DDBJ databases">
        <title>Genome public.</title>
        <authorList>
            <person name="Liu C."/>
            <person name="Sun Q."/>
        </authorList>
    </citation>
    <scope>NUCLEOTIDE SEQUENCE</scope>
    <source>
        <strain evidence="3">NSJ-40</strain>
    </source>
</reference>
<feature type="coiled-coil region" evidence="1">
    <location>
        <begin position="165"/>
        <end position="192"/>
    </location>
</feature>
<dbReference type="GO" id="GO:0006203">
    <property type="term" value="P:dGTP catabolic process"/>
    <property type="evidence" value="ECO:0007669"/>
    <property type="project" value="TreeGrafter"/>
</dbReference>
<evidence type="ECO:0000313" key="3">
    <source>
        <dbReference type="EMBL" id="MBC8532603.1"/>
    </source>
</evidence>
<sequence length="276" mass="30910">MGFVRKEKYGTEDLLEIVRILRAPGGCPWDREQTHKSIRANFIEETYEALEAIDTENNTLLCEELGDVLLQVLLHAQMEAEAGVFDFSDVVDGLAKKLVLRHPHVFGDVEVSGTEDVLRNWDAIKKASKSQKTQTEVLHSVSPALPALMRSEKVQKKAAKSGYDFQNVEAALEKVSEELSEVRGAAKSETQERCKEEIGDLLFSVVNVARHLRVDPEEALFASCEKFIDRFDRAEQKAILSGKKLEGLSEEELDKLWEAAKAETAQKEKEVPGNGR</sequence>
<keyword evidence="1" id="KW-0175">Coiled coil</keyword>
<dbReference type="GO" id="GO:0006950">
    <property type="term" value="P:response to stress"/>
    <property type="evidence" value="ECO:0007669"/>
    <property type="project" value="UniProtKB-ARBA"/>
</dbReference>
<dbReference type="CDD" id="cd11528">
    <property type="entry name" value="NTP-PPase_MazG_Nterm"/>
    <property type="match status" value="1"/>
</dbReference>
<dbReference type="GO" id="GO:0046076">
    <property type="term" value="P:dTTP catabolic process"/>
    <property type="evidence" value="ECO:0007669"/>
    <property type="project" value="TreeGrafter"/>
</dbReference>
<dbReference type="Proteomes" id="UP000651482">
    <property type="component" value="Unassembled WGS sequence"/>
</dbReference>
<dbReference type="CDD" id="cd11529">
    <property type="entry name" value="NTP-PPase_MazG_Cterm"/>
    <property type="match status" value="1"/>
</dbReference>
<dbReference type="InterPro" id="IPR004518">
    <property type="entry name" value="MazG-like_dom"/>
</dbReference>
<dbReference type="NCBIfam" id="TIGR00444">
    <property type="entry name" value="mazG"/>
    <property type="match status" value="1"/>
</dbReference>
<evidence type="ECO:0000259" key="2">
    <source>
        <dbReference type="Pfam" id="PF03819"/>
    </source>
</evidence>
<name>A0A926D726_9FIRM</name>
<dbReference type="InterPro" id="IPR048011">
    <property type="entry name" value="NTP-PPase_MazG-like_C"/>
</dbReference>
<evidence type="ECO:0000256" key="1">
    <source>
        <dbReference type="SAM" id="Coils"/>
    </source>
</evidence>
<dbReference type="PANTHER" id="PTHR30522">
    <property type="entry name" value="NUCLEOSIDE TRIPHOSPHATE PYROPHOSPHOHYDROLASE"/>
    <property type="match status" value="1"/>
</dbReference>
<dbReference type="GO" id="GO:0046052">
    <property type="term" value="P:UTP catabolic process"/>
    <property type="evidence" value="ECO:0007669"/>
    <property type="project" value="TreeGrafter"/>
</dbReference>
<comment type="caution">
    <text evidence="3">The sequence shown here is derived from an EMBL/GenBank/DDBJ whole genome shotgun (WGS) entry which is preliminary data.</text>
</comment>
<dbReference type="PANTHER" id="PTHR30522:SF0">
    <property type="entry name" value="NUCLEOSIDE TRIPHOSPHATE PYROPHOSPHOHYDROLASE"/>
    <property type="match status" value="1"/>
</dbReference>
<dbReference type="AlphaFoldDB" id="A0A926D726"/>
<dbReference type="GO" id="GO:0047429">
    <property type="term" value="F:nucleoside triphosphate diphosphatase activity"/>
    <property type="evidence" value="ECO:0007669"/>
    <property type="project" value="UniProtKB-EC"/>
</dbReference>
<evidence type="ECO:0000313" key="4">
    <source>
        <dbReference type="Proteomes" id="UP000651482"/>
    </source>
</evidence>
<accession>A0A926D726</accession>
<keyword evidence="3" id="KW-0378">Hydrolase</keyword>
<dbReference type="GO" id="GO:0046047">
    <property type="term" value="P:TTP catabolic process"/>
    <property type="evidence" value="ECO:0007669"/>
    <property type="project" value="TreeGrafter"/>
</dbReference>
<dbReference type="RefSeq" id="WP_249317808.1">
    <property type="nucleotide sequence ID" value="NZ_JACRSN010000001.1"/>
</dbReference>
<dbReference type="InterPro" id="IPR048015">
    <property type="entry name" value="NTP-PPase_MazG-like_N"/>
</dbReference>
<dbReference type="SUPFAM" id="SSF101386">
    <property type="entry name" value="all-alpha NTP pyrophosphatases"/>
    <property type="match status" value="2"/>
</dbReference>
<dbReference type="FunFam" id="1.10.287.1080:FF:000003">
    <property type="entry name" value="Nucleoside triphosphate pyrophosphohydrolase"/>
    <property type="match status" value="1"/>
</dbReference>
<dbReference type="EC" id="3.6.1.9" evidence="3"/>
<dbReference type="GO" id="GO:0046081">
    <property type="term" value="P:dUTP catabolic process"/>
    <property type="evidence" value="ECO:0007669"/>
    <property type="project" value="TreeGrafter"/>
</dbReference>
<feature type="domain" description="NTP pyrophosphohydrolase MazG-like" evidence="2">
    <location>
        <begin position="166"/>
        <end position="230"/>
    </location>
</feature>
<dbReference type="EMBL" id="JACRSN010000001">
    <property type="protein sequence ID" value="MBC8532603.1"/>
    <property type="molecule type" value="Genomic_DNA"/>
</dbReference>
<dbReference type="FunFam" id="1.10.287.1080:FF:000001">
    <property type="entry name" value="Nucleoside triphosphate pyrophosphohydrolase"/>
    <property type="match status" value="1"/>
</dbReference>
<dbReference type="InterPro" id="IPR011551">
    <property type="entry name" value="NTP_PyrPHydrolase_MazG"/>
</dbReference>
<dbReference type="NCBIfam" id="NF007113">
    <property type="entry name" value="PRK09562.1"/>
    <property type="match status" value="1"/>
</dbReference>
<protein>
    <submittedName>
        <fullName evidence="3">Nucleoside triphosphate pyrophosphohydrolase</fullName>
        <ecNumber evidence="3">3.6.1.9</ecNumber>
    </submittedName>
</protein>
<dbReference type="Gene3D" id="1.10.287.1080">
    <property type="entry name" value="MazG-like"/>
    <property type="match status" value="2"/>
</dbReference>
<feature type="domain" description="NTP pyrophosphohydrolase MazG-like" evidence="2">
    <location>
        <begin position="33"/>
        <end position="106"/>
    </location>
</feature>
<keyword evidence="4" id="KW-1185">Reference proteome</keyword>